<organism evidence="1 2">
    <name type="scientific">Tanacetum coccineum</name>
    <dbReference type="NCBI Taxonomy" id="301880"/>
    <lineage>
        <taxon>Eukaryota</taxon>
        <taxon>Viridiplantae</taxon>
        <taxon>Streptophyta</taxon>
        <taxon>Embryophyta</taxon>
        <taxon>Tracheophyta</taxon>
        <taxon>Spermatophyta</taxon>
        <taxon>Magnoliopsida</taxon>
        <taxon>eudicotyledons</taxon>
        <taxon>Gunneridae</taxon>
        <taxon>Pentapetalae</taxon>
        <taxon>asterids</taxon>
        <taxon>campanulids</taxon>
        <taxon>Asterales</taxon>
        <taxon>Asteraceae</taxon>
        <taxon>Asteroideae</taxon>
        <taxon>Anthemideae</taxon>
        <taxon>Anthemidinae</taxon>
        <taxon>Tanacetum</taxon>
    </lineage>
</organism>
<name>A0ABQ5J5J8_9ASTR</name>
<sequence length="246" mass="27627">MVPPNNLGPDLAGKPVNETLYRGMIGSLVYLTVTRPDIQFSTVLCARYQSNPKESHLIAVKRILRYPKGTPSFGIYYQKCSGFDLKGYSNYAGCNMERKSTSCTCQILKGKLVCWSAKKQQLVAMSSAEADIYLQTAPAYKDICKFLINYPLADAFTKTPLVLYQSFLKEFWCTAIAYDPNPPINDSEAHPLKEYLIKFSVMNGKKPLNLDYKTFVKSTRLDYAKGTYVSHPSPEAVKAELAKIQI</sequence>
<evidence type="ECO:0008006" key="3">
    <source>
        <dbReference type="Google" id="ProtNLM"/>
    </source>
</evidence>
<dbReference type="EMBL" id="BQNB010021573">
    <property type="protein sequence ID" value="GJU07797.1"/>
    <property type="molecule type" value="Genomic_DNA"/>
</dbReference>
<dbReference type="PANTHER" id="PTHR11439">
    <property type="entry name" value="GAG-POL-RELATED RETROTRANSPOSON"/>
    <property type="match status" value="1"/>
</dbReference>
<reference evidence="1" key="1">
    <citation type="journal article" date="2022" name="Int. J. Mol. Sci.">
        <title>Draft Genome of Tanacetum Coccineum: Genomic Comparison of Closely Related Tanacetum-Family Plants.</title>
        <authorList>
            <person name="Yamashiro T."/>
            <person name="Shiraishi A."/>
            <person name="Nakayama K."/>
            <person name="Satake H."/>
        </authorList>
    </citation>
    <scope>NUCLEOTIDE SEQUENCE</scope>
</reference>
<proteinExistence type="predicted"/>
<evidence type="ECO:0000313" key="1">
    <source>
        <dbReference type="EMBL" id="GJU07797.1"/>
    </source>
</evidence>
<dbReference type="PANTHER" id="PTHR11439:SF483">
    <property type="entry name" value="PEPTIDE SYNTHASE GLIP-LIKE, PUTATIVE (AFU_ORTHOLOGUE AFUA_3G12920)-RELATED"/>
    <property type="match status" value="1"/>
</dbReference>
<keyword evidence="2" id="KW-1185">Reference proteome</keyword>
<gene>
    <name evidence="1" type="ORF">Tco_1124227</name>
</gene>
<dbReference type="Proteomes" id="UP001151760">
    <property type="component" value="Unassembled WGS sequence"/>
</dbReference>
<accession>A0ABQ5J5J8</accession>
<reference evidence="1" key="2">
    <citation type="submission" date="2022-01" db="EMBL/GenBank/DDBJ databases">
        <authorList>
            <person name="Yamashiro T."/>
            <person name="Shiraishi A."/>
            <person name="Satake H."/>
            <person name="Nakayama K."/>
        </authorList>
    </citation>
    <scope>NUCLEOTIDE SEQUENCE</scope>
</reference>
<protein>
    <recommendedName>
        <fullName evidence="3">Retrovirus-related Pol polyprotein from transposon TNT 1-94</fullName>
    </recommendedName>
</protein>
<evidence type="ECO:0000313" key="2">
    <source>
        <dbReference type="Proteomes" id="UP001151760"/>
    </source>
</evidence>
<comment type="caution">
    <text evidence="1">The sequence shown here is derived from an EMBL/GenBank/DDBJ whole genome shotgun (WGS) entry which is preliminary data.</text>
</comment>